<feature type="domain" description="Alkaline phosphatase-like protein PglZ N-terminal" evidence="3">
    <location>
        <begin position="38"/>
        <end position="135"/>
    </location>
</feature>
<dbReference type="RefSeq" id="WP_242752938.1">
    <property type="nucleotide sequence ID" value="NZ_CP093846.1"/>
</dbReference>
<keyword evidence="6" id="KW-1185">Reference proteome</keyword>
<evidence type="ECO:0000313" key="6">
    <source>
        <dbReference type="Proteomes" id="UP001202244"/>
    </source>
</evidence>
<proteinExistence type="predicted"/>
<feature type="compositionally biased region" description="Low complexity" evidence="1">
    <location>
        <begin position="835"/>
        <end position="849"/>
    </location>
</feature>
<evidence type="ECO:0000313" key="5">
    <source>
        <dbReference type="EMBL" id="UNS98183.1"/>
    </source>
</evidence>
<protein>
    <submittedName>
        <fullName evidence="5">BREX-2 system phosphatase PglZ</fullName>
    </submittedName>
</protein>
<evidence type="ECO:0000259" key="2">
    <source>
        <dbReference type="Pfam" id="PF25861"/>
    </source>
</evidence>
<organism evidence="5 6">
    <name type="scientific">Streptomyces tubbatahanensis</name>
    <dbReference type="NCBI Taxonomy" id="2923272"/>
    <lineage>
        <taxon>Bacteria</taxon>
        <taxon>Bacillati</taxon>
        <taxon>Actinomycetota</taxon>
        <taxon>Actinomycetes</taxon>
        <taxon>Kitasatosporales</taxon>
        <taxon>Streptomycetaceae</taxon>
        <taxon>Streptomyces</taxon>
    </lineage>
</organism>
<dbReference type="InterPro" id="IPR058881">
    <property type="entry name" value="PglZ_2nd"/>
</dbReference>
<feature type="compositionally biased region" description="Polar residues" evidence="1">
    <location>
        <begin position="822"/>
        <end position="832"/>
    </location>
</feature>
<feature type="region of interest" description="Disordered" evidence="1">
    <location>
        <begin position="809"/>
        <end position="865"/>
    </location>
</feature>
<dbReference type="Pfam" id="PF08665">
    <property type="entry name" value="PglZ"/>
    <property type="match status" value="1"/>
</dbReference>
<evidence type="ECO:0000259" key="3">
    <source>
        <dbReference type="Pfam" id="PF25862"/>
    </source>
</evidence>
<feature type="domain" description="Alkaline phosphatase-like protein PglZ C-terminal" evidence="4">
    <location>
        <begin position="893"/>
        <end position="994"/>
    </location>
</feature>
<dbReference type="InterPro" id="IPR047992">
    <property type="entry name" value="BREX_PglZ"/>
</dbReference>
<dbReference type="InterPro" id="IPR058880">
    <property type="entry name" value="PglZ_N"/>
</dbReference>
<reference evidence="5 6" key="1">
    <citation type="journal article" date="2023" name="Microbiol. Spectr.">
        <title>Synergy between Genome Mining, Metabolomics, and Bioinformatics Uncovers Antibacterial Chlorinated Carbazole Alkaloids and Their Biosynthetic Gene Cluster from Streptomyces tubbatahanensis sp. nov., a Novel Actinomycete Isolated from Sulu Sea, Philippines.</title>
        <authorList>
            <person name="Tenebro C.P."/>
            <person name="Trono D.J.V.L."/>
            <person name="Balida L.A.P."/>
            <person name="Bayog L.K.A."/>
            <person name="Bruna J.R."/>
            <person name="Sabido E.M."/>
            <person name="Caspe D.P.C."/>
            <person name="de Los Santos E.L.C."/>
            <person name="Saludes J.P."/>
            <person name="Dalisay D.S."/>
        </authorList>
    </citation>
    <scope>NUCLEOTIDE SEQUENCE [LARGE SCALE GENOMIC DNA]</scope>
    <source>
        <strain evidence="5 6">DSD3025</strain>
    </source>
</reference>
<dbReference type="Pfam" id="PF25863">
    <property type="entry name" value="PglZ_C"/>
    <property type="match status" value="1"/>
</dbReference>
<feature type="region of interest" description="Disordered" evidence="1">
    <location>
        <begin position="1"/>
        <end position="31"/>
    </location>
</feature>
<accession>A0ABY3XVB6</accession>
<evidence type="ECO:0000256" key="1">
    <source>
        <dbReference type="SAM" id="MobiDB-lite"/>
    </source>
</evidence>
<dbReference type="NCBIfam" id="NF033446">
    <property type="entry name" value="BREX_PglZ_2"/>
    <property type="match status" value="1"/>
</dbReference>
<feature type="domain" description="Alkaline phosphatase-like protein PglZ second" evidence="2">
    <location>
        <begin position="219"/>
        <end position="382"/>
    </location>
</feature>
<name>A0ABY3XVB6_9ACTN</name>
<dbReference type="Pfam" id="PF25861">
    <property type="entry name" value="PglZ_2nd"/>
    <property type="match status" value="1"/>
</dbReference>
<dbReference type="Pfam" id="PF25862">
    <property type="entry name" value="PglZ_1st"/>
    <property type="match status" value="1"/>
</dbReference>
<dbReference type="EMBL" id="CP093846">
    <property type="protein sequence ID" value="UNS98183.1"/>
    <property type="molecule type" value="Genomic_DNA"/>
</dbReference>
<dbReference type="Proteomes" id="UP001202244">
    <property type="component" value="Chromosome"/>
</dbReference>
<gene>
    <name evidence="5" type="primary">pglZ</name>
    <name evidence="5" type="ORF">MMF93_18285</name>
</gene>
<sequence length="996" mass="105133">MSTSPRHRTPGEAVPGTGPSTPQRGAGSAGAVRLKAPTVAQYLASQSGLTPGKRRVVLLRAAPVWDFPAELFWGEGRQATVVAALSPLAVYELVLTHQAPKAVGPDVLAVLTDREDAELGPDLMARVYKQRVHAVNSWDVVREAFGASGRTDQALTEEHWAAEALLDAAPPGGWAQLAGGQLSRPVALTALALRRLGIGRYAPEAGPDGNGAAGQGVLDVHALLRWSLTSGGPERYLGLRVPERRGLAGFLSEPERAGLAGRALLSLIDAERGPDAVAFGLVCAALWAEADDSVQGEVHRARGRAERWFGDEPPAHGPELDALVTAFGRSCEEFVSGLLLTARSGSGDEAEAAHRLSSLALDRAAVLVRQFGAETAAGVSDVLTAGLEARFTTAGRALSDGDPDLIARAVDALTAHRLASRDDTAGRVGRVLMAQRLTRWLATGPVAGCARVPDGIDRHIDDTGWVDLAHEHIEAGGDPDPTLAAAYDTLCAAVRESRRALDREFAATLATWTASGAGAGSMLTVETFLPQVVAPVVKAGGRRVLLLVLDGMSAAIAGELADELRRDWAEYDPLPKAKDTPRRRGMAAALPTLTSVSRTSLFAAALTAGTQADERRIFPAHPFWGGEQVAVFHKDDLRAESGGGTLGPELREALTGDRTHVAVVLNTIDDRLAKELKFGEGSWRAGQVGGLQELLRVARAQGRAVIITSDHGHVIDRHSTKVARPHAQASDVLSARHRAAGDPLAEGEITLSGPRVLTPEPGGEIVALWDADTRYTAQKAGYHGGASLAEFVIPVLAFLPFGAEKTPPGWRELGDPHPAWWSGSQSHTTSPGKTGASEGASAPATATAPRKPKPSGRGKNQDELARGHDTLFQVEWETSPDAETLVAPTLKSPDDALVASLLDSEIFGAQVTSLARKPDLPRVEKALHVLLEAGGTLPVTALAQRIGLPGTRSPGGFAAVLRQLLNHDGVQALETLPDGRTLRLHRELLRDQFELE</sequence>
<evidence type="ECO:0000259" key="4">
    <source>
        <dbReference type="Pfam" id="PF25863"/>
    </source>
</evidence>
<dbReference type="InterPro" id="IPR058882">
    <property type="entry name" value="PglZ_C"/>
</dbReference>